<keyword evidence="5 6" id="KW-0472">Membrane</keyword>
<sequence length="628" mass="71076">MLDHAIFEVLAEFEAERVRSLQHHLDVLHIVVAKQHDIFQRTVREFCPLEKSEKQGSCCGTSEEPPLAPRILPRLRCETDEMETTVVDWPFDVVQATSDQETGFVAREIEAPVSMPRSGTETDRPTASRIVGLTQQNSKTNTSPSVEIEQPKQSVVSTATEGTLERQQVKEHYGRIASCPKRRTLKLSTFGTRCVRCPRIERFVNGQVFECGTCVVIVLNACFIGYVVDCSVREAFENLNRRLTATQTQALALQGTWPLEVSFAVFFFLELCARLFVNQCWFFFGEDWLWNLSDSTVVLGSVAEVLLPSQKIDLSIVRLLRVLRIVRTFRLLRLLRFAGFLRDLRLMALAILKSMVPLLWASVFLVLLMFLFAVLFLQAVVTHVNDATWEDPTTETFRIFFDSLPMALLTLWMSVSGGVSWWEVADGLLGVSAVYCVCMVLFVLVMVVAVMNIMTGIFVNDALLMASMDRELVEQEQKARSNENIETLHTLFKEIDGDCTGKITLDEIQQIMDRKDVKAIFATVGLEVSNATSFFKLLDVDDSNSLEVDEFVVGCLRIRGMARAVDLQTLMYENKRVVKHIKEQQAGAAKIMSHFGQSLKKMTELLRTVAMRDQEDGHRLDVLDELTL</sequence>
<organism evidence="8">
    <name type="scientific">Noctiluca scintillans</name>
    <name type="common">Sea sparkle</name>
    <name type="synonym">Red tide dinoflagellate</name>
    <dbReference type="NCBI Taxonomy" id="2966"/>
    <lineage>
        <taxon>Eukaryota</taxon>
        <taxon>Sar</taxon>
        <taxon>Alveolata</taxon>
        <taxon>Dinophyceae</taxon>
        <taxon>Noctilucales</taxon>
        <taxon>Noctilucaceae</taxon>
        <taxon>Noctiluca</taxon>
    </lineage>
</organism>
<dbReference type="Gene3D" id="1.10.238.10">
    <property type="entry name" value="EF-hand"/>
    <property type="match status" value="1"/>
</dbReference>
<dbReference type="AlphaFoldDB" id="A0A7S1F9F9"/>
<dbReference type="InterPro" id="IPR043203">
    <property type="entry name" value="VGCC_Ca_Na"/>
</dbReference>
<feature type="transmembrane region" description="Helical" evidence="6">
    <location>
        <begin position="399"/>
        <end position="422"/>
    </location>
</feature>
<evidence type="ECO:0000256" key="5">
    <source>
        <dbReference type="ARBA" id="ARBA00023136"/>
    </source>
</evidence>
<dbReference type="GO" id="GO:0005509">
    <property type="term" value="F:calcium ion binding"/>
    <property type="evidence" value="ECO:0007669"/>
    <property type="project" value="InterPro"/>
</dbReference>
<dbReference type="SUPFAM" id="SSF81324">
    <property type="entry name" value="Voltage-gated potassium channels"/>
    <property type="match status" value="1"/>
</dbReference>
<feature type="transmembrane region" description="Helical" evidence="6">
    <location>
        <begin position="358"/>
        <end position="378"/>
    </location>
</feature>
<evidence type="ECO:0000256" key="3">
    <source>
        <dbReference type="ARBA" id="ARBA00022837"/>
    </source>
</evidence>
<dbReference type="PANTHER" id="PTHR10037:SF62">
    <property type="entry name" value="SODIUM CHANNEL PROTEIN 60E"/>
    <property type="match status" value="1"/>
</dbReference>
<evidence type="ECO:0000259" key="7">
    <source>
        <dbReference type="PROSITE" id="PS50222"/>
    </source>
</evidence>
<protein>
    <recommendedName>
        <fullName evidence="7">EF-hand domain-containing protein</fullName>
    </recommendedName>
</protein>
<dbReference type="Pfam" id="PF00520">
    <property type="entry name" value="Ion_trans"/>
    <property type="match status" value="1"/>
</dbReference>
<proteinExistence type="predicted"/>
<comment type="subcellular location">
    <subcellularLocation>
        <location evidence="1">Membrane</location>
        <topology evidence="1">Multi-pass membrane protein</topology>
    </subcellularLocation>
</comment>
<dbReference type="PANTHER" id="PTHR10037">
    <property type="entry name" value="VOLTAGE-GATED CATION CHANNEL CALCIUM AND SODIUM"/>
    <property type="match status" value="1"/>
</dbReference>
<reference evidence="8" key="1">
    <citation type="submission" date="2021-01" db="EMBL/GenBank/DDBJ databases">
        <authorList>
            <person name="Corre E."/>
            <person name="Pelletier E."/>
            <person name="Niang G."/>
            <person name="Scheremetjew M."/>
            <person name="Finn R."/>
            <person name="Kale V."/>
            <person name="Holt S."/>
            <person name="Cochrane G."/>
            <person name="Meng A."/>
            <person name="Brown T."/>
            <person name="Cohen L."/>
        </authorList>
    </citation>
    <scope>NUCLEOTIDE SEQUENCE</scope>
</reference>
<evidence type="ECO:0000256" key="1">
    <source>
        <dbReference type="ARBA" id="ARBA00004141"/>
    </source>
</evidence>
<dbReference type="EMBL" id="HBFQ01035855">
    <property type="protein sequence ID" value="CAD8850940.1"/>
    <property type="molecule type" value="Transcribed_RNA"/>
</dbReference>
<name>A0A7S1F9F9_NOCSC</name>
<evidence type="ECO:0000256" key="2">
    <source>
        <dbReference type="ARBA" id="ARBA00022692"/>
    </source>
</evidence>
<dbReference type="InterPro" id="IPR005821">
    <property type="entry name" value="Ion_trans_dom"/>
</dbReference>
<dbReference type="Gene3D" id="1.20.120.350">
    <property type="entry name" value="Voltage-gated potassium channels. Chain C"/>
    <property type="match status" value="1"/>
</dbReference>
<keyword evidence="2 6" id="KW-0812">Transmembrane</keyword>
<dbReference type="PROSITE" id="PS00018">
    <property type="entry name" value="EF_HAND_1"/>
    <property type="match status" value="2"/>
</dbReference>
<dbReference type="GO" id="GO:0005248">
    <property type="term" value="F:voltage-gated sodium channel activity"/>
    <property type="evidence" value="ECO:0007669"/>
    <property type="project" value="TreeGrafter"/>
</dbReference>
<evidence type="ECO:0000313" key="8">
    <source>
        <dbReference type="EMBL" id="CAD8850940.1"/>
    </source>
</evidence>
<dbReference type="InterPro" id="IPR002048">
    <property type="entry name" value="EF_hand_dom"/>
</dbReference>
<keyword evidence="3" id="KW-0106">Calcium</keyword>
<evidence type="ECO:0000256" key="6">
    <source>
        <dbReference type="SAM" id="Phobius"/>
    </source>
</evidence>
<gene>
    <name evidence="8" type="ORF">NSCI0253_LOCUS25290</name>
</gene>
<feature type="transmembrane region" description="Helical" evidence="6">
    <location>
        <begin position="428"/>
        <end position="459"/>
    </location>
</feature>
<dbReference type="PROSITE" id="PS50222">
    <property type="entry name" value="EF_HAND_2"/>
    <property type="match status" value="1"/>
</dbReference>
<dbReference type="InterPro" id="IPR027359">
    <property type="entry name" value="Volt_channel_dom_sf"/>
</dbReference>
<dbReference type="SMART" id="SM00054">
    <property type="entry name" value="EFh"/>
    <property type="match status" value="2"/>
</dbReference>
<feature type="domain" description="EF-hand" evidence="7">
    <location>
        <begin position="483"/>
        <end position="518"/>
    </location>
</feature>
<dbReference type="GO" id="GO:0001518">
    <property type="term" value="C:voltage-gated sodium channel complex"/>
    <property type="evidence" value="ECO:0007669"/>
    <property type="project" value="TreeGrafter"/>
</dbReference>
<dbReference type="SUPFAM" id="SSF47473">
    <property type="entry name" value="EF-hand"/>
    <property type="match status" value="1"/>
</dbReference>
<accession>A0A7S1F9F9</accession>
<dbReference type="Gene3D" id="1.10.287.70">
    <property type="match status" value="1"/>
</dbReference>
<keyword evidence="4 6" id="KW-1133">Transmembrane helix</keyword>
<evidence type="ECO:0000256" key="4">
    <source>
        <dbReference type="ARBA" id="ARBA00022989"/>
    </source>
</evidence>
<dbReference type="InterPro" id="IPR011992">
    <property type="entry name" value="EF-hand-dom_pair"/>
</dbReference>
<dbReference type="InterPro" id="IPR018247">
    <property type="entry name" value="EF_Hand_1_Ca_BS"/>
</dbReference>